<reference evidence="2" key="1">
    <citation type="submission" date="2021-06" db="EMBL/GenBank/DDBJ databases">
        <authorList>
            <person name="Hodson N. C."/>
            <person name="Mongue J. A."/>
            <person name="Jaron S. K."/>
        </authorList>
    </citation>
    <scope>NUCLEOTIDE SEQUENCE</scope>
</reference>
<protein>
    <submittedName>
        <fullName evidence="2">Uncharacterized protein</fullName>
    </submittedName>
</protein>
<sequence length="406" mass="46830">MIQPILKEESGPGLRKMLDTTRKCVQALHVMKVETDKWDHILIYVISEKLDPETKRQWLLFLRPLIATLFDFTEFLENRCCSLPNSSKSKSSCSLTNPSKQSSNSQSKPETKTKSHHSSESKCRVCNQSAHPVFKCQEFVKLTSKERSDALKTADTELGWVIAGSFSSHQVANVTSFHVCCELHDLVRRFWELESLPEERTFSTEDLEAENHFQSTHQRLQDGRIWTVVFTADAKQMYWQFSVHPDDRDLQRIIWRQDPTSPLEDWRLTVVTQGQAASAFLATRSLQQLAMDELNNQPEAAAVTLRLLYMDDLITGEFDISKALHLQSQLLELFTRGKIELRKWTSIHPSILSALPDELRENKMPFEFTSQDSMKTLRINWNPGLDEFFYSKNIFNQDAAALTKIQ</sequence>
<dbReference type="PANTHER" id="PTHR47331">
    <property type="entry name" value="PHD-TYPE DOMAIN-CONTAINING PROTEIN"/>
    <property type="match status" value="1"/>
</dbReference>
<dbReference type="InterPro" id="IPR005312">
    <property type="entry name" value="DUF1759"/>
</dbReference>
<keyword evidence="3" id="KW-1185">Reference proteome</keyword>
<dbReference type="AlphaFoldDB" id="A0A8J2P6A7"/>
<dbReference type="Pfam" id="PF03564">
    <property type="entry name" value="DUF1759"/>
    <property type="match status" value="1"/>
</dbReference>
<dbReference type="EMBL" id="CAJVCH010148256">
    <property type="protein sequence ID" value="CAG7727412.1"/>
    <property type="molecule type" value="Genomic_DNA"/>
</dbReference>
<comment type="caution">
    <text evidence="2">The sequence shown here is derived from an EMBL/GenBank/DDBJ whole genome shotgun (WGS) entry which is preliminary data.</text>
</comment>
<feature type="compositionally biased region" description="Low complexity" evidence="1">
    <location>
        <begin position="84"/>
        <end position="108"/>
    </location>
</feature>
<gene>
    <name evidence="2" type="ORF">AFUS01_LOCUS16256</name>
</gene>
<accession>A0A8J2P6A7</accession>
<feature type="non-terminal residue" evidence="2">
    <location>
        <position position="1"/>
    </location>
</feature>
<proteinExistence type="predicted"/>
<dbReference type="Proteomes" id="UP000708208">
    <property type="component" value="Unassembled WGS sequence"/>
</dbReference>
<name>A0A8J2P6A7_9HEXA</name>
<organism evidence="2 3">
    <name type="scientific">Allacma fusca</name>
    <dbReference type="NCBI Taxonomy" id="39272"/>
    <lineage>
        <taxon>Eukaryota</taxon>
        <taxon>Metazoa</taxon>
        <taxon>Ecdysozoa</taxon>
        <taxon>Arthropoda</taxon>
        <taxon>Hexapoda</taxon>
        <taxon>Collembola</taxon>
        <taxon>Symphypleona</taxon>
        <taxon>Sminthuridae</taxon>
        <taxon>Allacma</taxon>
    </lineage>
</organism>
<evidence type="ECO:0000313" key="3">
    <source>
        <dbReference type="Proteomes" id="UP000708208"/>
    </source>
</evidence>
<dbReference type="OrthoDB" id="8194935at2759"/>
<feature type="region of interest" description="Disordered" evidence="1">
    <location>
        <begin position="84"/>
        <end position="116"/>
    </location>
</feature>
<evidence type="ECO:0000256" key="1">
    <source>
        <dbReference type="SAM" id="MobiDB-lite"/>
    </source>
</evidence>
<evidence type="ECO:0000313" key="2">
    <source>
        <dbReference type="EMBL" id="CAG7727412.1"/>
    </source>
</evidence>